<reference evidence="1 2" key="1">
    <citation type="submission" date="2020-03" db="EMBL/GenBank/DDBJ databases">
        <title>Bacterial samples isolated from urine from healthy bovine heifers (Gyr breed).</title>
        <authorList>
            <person name="Giannattasio-Ferraz S."/>
            <person name="Maskeri L."/>
            <person name="Penido A."/>
            <person name="Barbosa-Stancioli E.F."/>
            <person name="Putonti C."/>
        </authorList>
    </citation>
    <scope>NUCLEOTIDE SEQUENCE [LARGE SCALE GENOMIC DNA]</scope>
    <source>
        <strain evidence="1 2">UFMG-H7</strain>
    </source>
</reference>
<proteinExistence type="predicted"/>
<evidence type="ECO:0000313" key="2">
    <source>
        <dbReference type="Proteomes" id="UP000521358"/>
    </source>
</evidence>
<dbReference type="AlphaFoldDB" id="A0A7X6DA54"/>
<dbReference type="EMBL" id="JAAVMB010000012">
    <property type="protein sequence ID" value="NKC68458.1"/>
    <property type="molecule type" value="Genomic_DNA"/>
</dbReference>
<organism evidence="1 2">
    <name type="scientific">Vagococcus fluvialis</name>
    <dbReference type="NCBI Taxonomy" id="2738"/>
    <lineage>
        <taxon>Bacteria</taxon>
        <taxon>Bacillati</taxon>
        <taxon>Bacillota</taxon>
        <taxon>Bacilli</taxon>
        <taxon>Lactobacillales</taxon>
        <taxon>Enterococcaceae</taxon>
        <taxon>Vagococcus</taxon>
    </lineage>
</organism>
<name>A0A7X6DA54_9ENTE</name>
<comment type="caution">
    <text evidence="1">The sequence shown here is derived from an EMBL/GenBank/DDBJ whole genome shotgun (WGS) entry which is preliminary data.</text>
</comment>
<accession>A0A7X6DA54</accession>
<evidence type="ECO:0000313" key="1">
    <source>
        <dbReference type="EMBL" id="NKC68458.1"/>
    </source>
</evidence>
<dbReference type="RefSeq" id="WP_167807648.1">
    <property type="nucleotide sequence ID" value="NZ_JAAVMB010000012.1"/>
</dbReference>
<gene>
    <name evidence="1" type="ORF">HED35_10190</name>
</gene>
<sequence length="142" mass="16371">MKRSIFVVGILFFIFVIFTLSEMNSKVSKSDNTSTSTTFINSKEFNLIGTWYSNDWELYITISNKEENYIFHYSNDNTEKEVVLINKDKENNYLEFETVGHEQRSIITIEKKADNEITYQLSSAEYGVAGATRVVTFIKMGG</sequence>
<protein>
    <submittedName>
        <fullName evidence="1">Uncharacterized protein</fullName>
    </submittedName>
</protein>
<dbReference type="Proteomes" id="UP000521358">
    <property type="component" value="Unassembled WGS sequence"/>
</dbReference>